<accession>A0A939DJ81</accession>
<evidence type="ECO:0000313" key="2">
    <source>
        <dbReference type="Proteomes" id="UP000664303"/>
    </source>
</evidence>
<dbReference type="PROSITE" id="PS51257">
    <property type="entry name" value="PROKAR_LIPOPROTEIN"/>
    <property type="match status" value="1"/>
</dbReference>
<proteinExistence type="predicted"/>
<dbReference type="RefSeq" id="WP_206562597.1">
    <property type="nucleotide sequence ID" value="NZ_JAFKCZ010000025.1"/>
</dbReference>
<protein>
    <submittedName>
        <fullName evidence="1">Uncharacterized protein</fullName>
    </submittedName>
</protein>
<evidence type="ECO:0000313" key="1">
    <source>
        <dbReference type="EMBL" id="MBN7799150.1"/>
    </source>
</evidence>
<dbReference type="Proteomes" id="UP000664303">
    <property type="component" value="Unassembled WGS sequence"/>
</dbReference>
<name>A0A939DJ81_9GAMM</name>
<sequence>MDIQGRRIARLLKSLTCSVLGLTATLLLAGCKVVTVGHTIGSVTSGSGAYHCPAGQVCEIDVVDIHFSETFRGQAIHPNYRFKGWKKGDRRLCGGTETACSLSTDFFTDHPPLMDILQSDERFYVIPEFERIGPVETAELGFRDDGNPRVFDANDRLIGTLVDDPQTRKKGIMVRLRGYARQYIIFLEHTGFNYRVSNPQNHLAYNNASCDADPLPSMILPEWPVTGLFPATGFWPIIVGPDGQFYITDPVVPPAQSTWAQRWDSPERECLQVEEETGRVVPLVSTDIAPEFPLRTEGLERGIDGPFPDSLVF</sequence>
<gene>
    <name evidence="1" type="ORF">JYP50_21305</name>
</gene>
<reference evidence="1" key="1">
    <citation type="submission" date="2021-02" db="EMBL/GenBank/DDBJ databases">
        <title>PHA producing bacteria isolated from coastal sediment in Guangdong, Shenzhen.</title>
        <authorList>
            <person name="Zheng W."/>
            <person name="Yu S."/>
            <person name="Huang Y."/>
        </authorList>
    </citation>
    <scope>NUCLEOTIDE SEQUENCE</scope>
    <source>
        <strain evidence="1">TN14-10</strain>
    </source>
</reference>
<organism evidence="1 2">
    <name type="scientific">Parahaliea mediterranea</name>
    <dbReference type="NCBI Taxonomy" id="651086"/>
    <lineage>
        <taxon>Bacteria</taxon>
        <taxon>Pseudomonadati</taxon>
        <taxon>Pseudomonadota</taxon>
        <taxon>Gammaproteobacteria</taxon>
        <taxon>Cellvibrionales</taxon>
        <taxon>Halieaceae</taxon>
        <taxon>Parahaliea</taxon>
    </lineage>
</organism>
<dbReference type="AlphaFoldDB" id="A0A939DJ81"/>
<dbReference type="EMBL" id="JAFKCZ010000025">
    <property type="protein sequence ID" value="MBN7799150.1"/>
    <property type="molecule type" value="Genomic_DNA"/>
</dbReference>
<keyword evidence="2" id="KW-1185">Reference proteome</keyword>
<comment type="caution">
    <text evidence="1">The sequence shown here is derived from an EMBL/GenBank/DDBJ whole genome shotgun (WGS) entry which is preliminary data.</text>
</comment>